<feature type="domain" description="HIT" evidence="4">
    <location>
        <begin position="5"/>
        <end position="103"/>
    </location>
</feature>
<accession>A0A1F7H4E3</accession>
<dbReference type="PANTHER" id="PTHR46648">
    <property type="entry name" value="HIT FAMILY PROTEIN 1"/>
    <property type="match status" value="1"/>
</dbReference>
<protein>
    <recommendedName>
        <fullName evidence="4">HIT domain-containing protein</fullName>
    </recommendedName>
</protein>
<dbReference type="Gene3D" id="3.30.428.10">
    <property type="entry name" value="HIT-like"/>
    <property type="match status" value="1"/>
</dbReference>
<evidence type="ECO:0000313" key="6">
    <source>
        <dbReference type="Proteomes" id="UP000177913"/>
    </source>
</evidence>
<dbReference type="InterPro" id="IPR011146">
    <property type="entry name" value="HIT-like"/>
</dbReference>
<dbReference type="Proteomes" id="UP000177913">
    <property type="component" value="Unassembled WGS sequence"/>
</dbReference>
<comment type="caution">
    <text evidence="5">The sequence shown here is derived from an EMBL/GenBank/DDBJ whole genome shotgun (WGS) entry which is preliminary data.</text>
</comment>
<feature type="active site" description="Tele-AMP-histidine intermediate" evidence="1">
    <location>
        <position position="91"/>
    </location>
</feature>
<organism evidence="5 6">
    <name type="scientific">Candidatus Roizmanbacteria bacterium RIFCSPHIGHO2_02_FULL_38_11</name>
    <dbReference type="NCBI Taxonomy" id="1802039"/>
    <lineage>
        <taxon>Bacteria</taxon>
        <taxon>Candidatus Roizmaniibacteriota</taxon>
    </lineage>
</organism>
<gene>
    <name evidence="5" type="ORF">A3C25_04320</name>
</gene>
<evidence type="ECO:0000256" key="2">
    <source>
        <dbReference type="PIRSR" id="PIRSR601310-3"/>
    </source>
</evidence>
<evidence type="ECO:0000259" key="4">
    <source>
        <dbReference type="PROSITE" id="PS51084"/>
    </source>
</evidence>
<dbReference type="InterPro" id="IPR036265">
    <property type="entry name" value="HIT-like_sf"/>
</dbReference>
<dbReference type="Pfam" id="PF01230">
    <property type="entry name" value="HIT"/>
    <property type="match status" value="1"/>
</dbReference>
<dbReference type="EMBL" id="MFZO01000003">
    <property type="protein sequence ID" value="OGK25756.1"/>
    <property type="molecule type" value="Genomic_DNA"/>
</dbReference>
<dbReference type="PROSITE" id="PS51084">
    <property type="entry name" value="HIT_2"/>
    <property type="match status" value="1"/>
</dbReference>
<dbReference type="InterPro" id="IPR001310">
    <property type="entry name" value="Histidine_triad_HIT"/>
</dbReference>
<evidence type="ECO:0000256" key="3">
    <source>
        <dbReference type="PROSITE-ProRule" id="PRU00464"/>
    </source>
</evidence>
<dbReference type="GO" id="GO:0009117">
    <property type="term" value="P:nucleotide metabolic process"/>
    <property type="evidence" value="ECO:0007669"/>
    <property type="project" value="TreeGrafter"/>
</dbReference>
<dbReference type="GO" id="GO:0003824">
    <property type="term" value="F:catalytic activity"/>
    <property type="evidence" value="ECO:0007669"/>
    <property type="project" value="InterPro"/>
</dbReference>
<evidence type="ECO:0000256" key="1">
    <source>
        <dbReference type="PIRSR" id="PIRSR601310-1"/>
    </source>
</evidence>
<dbReference type="SUPFAM" id="SSF54197">
    <property type="entry name" value="HIT-like"/>
    <property type="match status" value="1"/>
</dbReference>
<feature type="short sequence motif" description="Histidine triad motif" evidence="2 3">
    <location>
        <begin position="89"/>
        <end position="93"/>
    </location>
</feature>
<sequence length="134" mass="15571">MQDCIFCKIVRGELPCYKVYEDESFLGFLDIYPRAVGHTLIIPKKHYRWVHDVEDGNYWEAVVKVTKAIDKALRPEFINYFTFGLDVHHAHFHIIPRYGDVSSEGIVPGVKKISKEEMSEIAKKIYKEGLNINI</sequence>
<reference evidence="5 6" key="1">
    <citation type="journal article" date="2016" name="Nat. Commun.">
        <title>Thousands of microbial genomes shed light on interconnected biogeochemical processes in an aquifer system.</title>
        <authorList>
            <person name="Anantharaman K."/>
            <person name="Brown C.T."/>
            <person name="Hug L.A."/>
            <person name="Sharon I."/>
            <person name="Castelle C.J."/>
            <person name="Probst A.J."/>
            <person name="Thomas B.C."/>
            <person name="Singh A."/>
            <person name="Wilkins M.J."/>
            <person name="Karaoz U."/>
            <person name="Brodie E.L."/>
            <person name="Williams K.H."/>
            <person name="Hubbard S.S."/>
            <person name="Banfield J.F."/>
        </authorList>
    </citation>
    <scope>NUCLEOTIDE SEQUENCE [LARGE SCALE GENOMIC DNA]</scope>
</reference>
<proteinExistence type="predicted"/>
<dbReference type="PRINTS" id="PR00332">
    <property type="entry name" value="HISTRIAD"/>
</dbReference>
<dbReference type="AlphaFoldDB" id="A0A1F7H4E3"/>
<name>A0A1F7H4E3_9BACT</name>
<dbReference type="PANTHER" id="PTHR46648:SF1">
    <property type="entry name" value="ADENOSINE 5'-MONOPHOSPHORAMIDASE HNT1"/>
    <property type="match status" value="1"/>
</dbReference>
<evidence type="ECO:0000313" key="5">
    <source>
        <dbReference type="EMBL" id="OGK25756.1"/>
    </source>
</evidence>